<dbReference type="InterPro" id="IPR050131">
    <property type="entry name" value="Peptidase_S8_subtilisin-like"/>
</dbReference>
<dbReference type="InterPro" id="IPR022398">
    <property type="entry name" value="Peptidase_S8_His-AS"/>
</dbReference>
<dbReference type="PANTHER" id="PTHR43806">
    <property type="entry name" value="PEPTIDASE S8"/>
    <property type="match status" value="1"/>
</dbReference>
<comment type="similarity">
    <text evidence="1 7">Belongs to the peptidase S8 family.</text>
</comment>
<dbReference type="GO" id="GO:0006508">
    <property type="term" value="P:proteolysis"/>
    <property type="evidence" value="ECO:0007669"/>
    <property type="project" value="UniProtKB-KW"/>
</dbReference>
<evidence type="ECO:0000256" key="3">
    <source>
        <dbReference type="ARBA" id="ARBA00022729"/>
    </source>
</evidence>
<organism evidence="11 12">
    <name type="scientific">Apiospora kogelbergensis</name>
    <dbReference type="NCBI Taxonomy" id="1337665"/>
    <lineage>
        <taxon>Eukaryota</taxon>
        <taxon>Fungi</taxon>
        <taxon>Dikarya</taxon>
        <taxon>Ascomycota</taxon>
        <taxon>Pezizomycotina</taxon>
        <taxon>Sordariomycetes</taxon>
        <taxon>Xylariomycetidae</taxon>
        <taxon>Amphisphaeriales</taxon>
        <taxon>Apiosporaceae</taxon>
        <taxon>Apiospora</taxon>
    </lineage>
</organism>
<dbReference type="Pfam" id="PF06280">
    <property type="entry name" value="fn3_5"/>
    <property type="match status" value="1"/>
</dbReference>
<dbReference type="SUPFAM" id="SSF52743">
    <property type="entry name" value="Subtilisin-like"/>
    <property type="match status" value="1"/>
</dbReference>
<evidence type="ECO:0000256" key="8">
    <source>
        <dbReference type="SAM" id="SignalP"/>
    </source>
</evidence>
<keyword evidence="4 7" id="KW-0378">Hydrolase</keyword>
<dbReference type="GO" id="GO:0004252">
    <property type="term" value="F:serine-type endopeptidase activity"/>
    <property type="evidence" value="ECO:0007669"/>
    <property type="project" value="UniProtKB-UniRule"/>
</dbReference>
<keyword evidence="3 8" id="KW-0732">Signal</keyword>
<name>A0AAW0QA81_9PEZI</name>
<dbReference type="AlphaFoldDB" id="A0AAW0QA81"/>
<comment type="caution">
    <text evidence="11">The sequence shown here is derived from an EMBL/GenBank/DDBJ whole genome shotgun (WGS) entry which is preliminary data.</text>
</comment>
<dbReference type="Proteomes" id="UP001392437">
    <property type="component" value="Unassembled WGS sequence"/>
</dbReference>
<evidence type="ECO:0000256" key="4">
    <source>
        <dbReference type="ARBA" id="ARBA00022801"/>
    </source>
</evidence>
<evidence type="ECO:0000256" key="5">
    <source>
        <dbReference type="ARBA" id="ARBA00022825"/>
    </source>
</evidence>
<evidence type="ECO:0000313" key="12">
    <source>
        <dbReference type="Proteomes" id="UP001392437"/>
    </source>
</evidence>
<evidence type="ECO:0000256" key="6">
    <source>
        <dbReference type="PIRSR" id="PIRSR615500-1"/>
    </source>
</evidence>
<feature type="domain" description="Peptidase S8/S53" evidence="9">
    <location>
        <begin position="140"/>
        <end position="545"/>
    </location>
</feature>
<dbReference type="InterPro" id="IPR036852">
    <property type="entry name" value="Peptidase_S8/S53_dom_sf"/>
</dbReference>
<gene>
    <name evidence="11" type="ORF">PG999_013054</name>
</gene>
<dbReference type="Gene3D" id="2.60.40.10">
    <property type="entry name" value="Immunoglobulins"/>
    <property type="match status" value="1"/>
</dbReference>
<dbReference type="Pfam" id="PF00082">
    <property type="entry name" value="Peptidase_S8"/>
    <property type="match status" value="1"/>
</dbReference>
<dbReference type="InterPro" id="IPR034187">
    <property type="entry name" value="Peptidases_S8_5"/>
</dbReference>
<dbReference type="InterPro" id="IPR010435">
    <property type="entry name" value="C5a/SBT2-like_Fn3"/>
</dbReference>
<dbReference type="CDD" id="cd07489">
    <property type="entry name" value="Peptidases_S8_5"/>
    <property type="match status" value="1"/>
</dbReference>
<dbReference type="Gene3D" id="3.40.50.200">
    <property type="entry name" value="Peptidase S8/S53 domain"/>
    <property type="match status" value="2"/>
</dbReference>
<protein>
    <submittedName>
        <fullName evidence="11">Peptidase S8/S53 domain-containing protein</fullName>
    </submittedName>
</protein>
<proteinExistence type="inferred from homology"/>
<evidence type="ECO:0000259" key="9">
    <source>
        <dbReference type="Pfam" id="PF00082"/>
    </source>
</evidence>
<dbReference type="InterPro" id="IPR000209">
    <property type="entry name" value="Peptidase_S8/S53_dom"/>
</dbReference>
<evidence type="ECO:0000256" key="2">
    <source>
        <dbReference type="ARBA" id="ARBA00022670"/>
    </source>
</evidence>
<feature type="signal peptide" evidence="8">
    <location>
        <begin position="1"/>
        <end position="19"/>
    </location>
</feature>
<evidence type="ECO:0000256" key="7">
    <source>
        <dbReference type="PROSITE-ProRule" id="PRU01240"/>
    </source>
</evidence>
<evidence type="ECO:0000256" key="1">
    <source>
        <dbReference type="ARBA" id="ARBA00011073"/>
    </source>
</evidence>
<evidence type="ECO:0000313" key="11">
    <source>
        <dbReference type="EMBL" id="KAK8097110.1"/>
    </source>
</evidence>
<dbReference type="PROSITE" id="PS00137">
    <property type="entry name" value="SUBTILASE_HIS"/>
    <property type="match status" value="1"/>
</dbReference>
<dbReference type="InterPro" id="IPR023828">
    <property type="entry name" value="Peptidase_S8_Ser-AS"/>
</dbReference>
<dbReference type="InterPro" id="IPR013783">
    <property type="entry name" value="Ig-like_fold"/>
</dbReference>
<dbReference type="EMBL" id="JAQQWP010000010">
    <property type="protein sequence ID" value="KAK8097110.1"/>
    <property type="molecule type" value="Genomic_DNA"/>
</dbReference>
<feature type="chain" id="PRO_5043765905" evidence="8">
    <location>
        <begin position="20"/>
        <end position="886"/>
    </location>
</feature>
<feature type="active site" description="Charge relay system" evidence="6 7">
    <location>
        <position position="149"/>
    </location>
</feature>
<dbReference type="PROSITE" id="PS51892">
    <property type="entry name" value="SUBTILASE"/>
    <property type="match status" value="1"/>
</dbReference>
<keyword evidence="12" id="KW-1185">Reference proteome</keyword>
<keyword evidence="5 7" id="KW-0720">Serine protease</keyword>
<sequence length="886" mass="95045">MRFLVPLFVCASSVAVSAGVPGAGSSNGTESLAPKRFILEVKDGVSIETLAAKIESAGVRVVKSFKSSAVFQGLSVETNEDNINSLQQAFVEVTKAWPISRIKLAPSTPQAAFSDDAAAANYSVHQWTGVDKAHAAGIFGKGATVAIVDTGTDYTHPALGGGFGPGFKIAGGYDLVGNGDWPASPKQPDDDPIDLSIGHGTHVAGILAGKSEWYTGVAPEATILSYKVFSEHGDQSVDEDTLVEAFLMAYEAGNTERIANYFYSKADVITSSIGGTNGWTDGPWATVASRLVDRGVVVTISAGNEGDYGPFYASNGSSGKNVLAVASIDTSVIPALPFEVTFELDGTSNISTLAYLPATTRAPTEPFLEPPTPIIPILFDICLPLPINTSDLSKVAVLARLGNCTVTDQQKHLERFGAELILLYSDNKPIQSLFAGTGSMLAMIEFKAGNSIVDTVAAGGNVTANFKDESGTGRVVGAFNSAGGIPSYFTTWGPTFELNMKPDIAAPGRNIYSTYLGGGWATLSGTSMACPYVAGVAALYISQHGGRKAHGPGFSKTLIDRIVSSGGAVAWSVLDPPQNEAHSQPPVASAWAPVAQVGAGMINAAKVLSYTTSLSFDKMELNDTAHFSRYHKIDITNAGPEPVTYRFSLQPWAGIDAQSPYYDDYIVDSQNLEPRDIVPSVSLPPGEFRVQPGKTRTAQLSFMYPEYDPKKLGLYSGKVLISGSNKEELSVPYDFNLSWNAQDFPKLKVGLSYGSQELRWDIFEKDWHEYNWQYPPVLGQTSGYIGSAAIYAHSGQSWAFDPASEDKEDTIPLPMFDLIRGDMPTYQNAYSLWWFGKLANGTYIAPGDYYWRIAALIPFAEPSHSDNWDIWDLEGVPYITVLPYTP</sequence>
<feature type="active site" description="Charge relay system" evidence="6 7">
    <location>
        <position position="199"/>
    </location>
</feature>
<feature type="active site" description="Charge relay system" evidence="6 7">
    <location>
        <position position="527"/>
    </location>
</feature>
<dbReference type="PROSITE" id="PS00138">
    <property type="entry name" value="SUBTILASE_SER"/>
    <property type="match status" value="1"/>
</dbReference>
<reference evidence="11 12" key="1">
    <citation type="submission" date="2023-01" db="EMBL/GenBank/DDBJ databases">
        <title>Analysis of 21 Apiospora genomes using comparative genomics revels a genus with tremendous synthesis potential of carbohydrate active enzymes and secondary metabolites.</title>
        <authorList>
            <person name="Sorensen T."/>
        </authorList>
    </citation>
    <scope>NUCLEOTIDE SEQUENCE [LARGE SCALE GENOMIC DNA]</scope>
    <source>
        <strain evidence="11 12">CBS 117206</strain>
    </source>
</reference>
<evidence type="ECO:0000259" key="10">
    <source>
        <dbReference type="Pfam" id="PF06280"/>
    </source>
</evidence>
<feature type="domain" description="C5a peptidase/Subtilisin-like protease SBT2-like Fn3-like" evidence="10">
    <location>
        <begin position="620"/>
        <end position="733"/>
    </location>
</feature>
<dbReference type="PANTHER" id="PTHR43806:SF66">
    <property type="entry name" value="SERIN ENDOPEPTIDASE"/>
    <property type="match status" value="1"/>
</dbReference>
<accession>A0AAW0QA81</accession>
<keyword evidence="2 7" id="KW-0645">Protease</keyword>
<dbReference type="InterPro" id="IPR015500">
    <property type="entry name" value="Peptidase_S8_subtilisin-rel"/>
</dbReference>
<dbReference type="PRINTS" id="PR00723">
    <property type="entry name" value="SUBTILISIN"/>
</dbReference>